<dbReference type="EMBL" id="JAQZSM010000017">
    <property type="protein sequence ID" value="MDD7972660.1"/>
    <property type="molecule type" value="Genomic_DNA"/>
</dbReference>
<evidence type="ECO:0000313" key="1">
    <source>
        <dbReference type="EMBL" id="MDD7972660.1"/>
    </source>
</evidence>
<keyword evidence="2" id="KW-1185">Reference proteome</keyword>
<reference evidence="1" key="1">
    <citation type="submission" date="2023-02" db="EMBL/GenBank/DDBJ databases">
        <title>Description of Roseinatronobacter alkalisoli sp. nov., an alkaliphilic bacerium isolated from soda soil.</title>
        <authorList>
            <person name="Wei W."/>
        </authorList>
    </citation>
    <scope>NUCLEOTIDE SEQUENCE</scope>
    <source>
        <strain evidence="1">HJB301</strain>
    </source>
</reference>
<accession>A0ABT5TC02</accession>
<comment type="caution">
    <text evidence="1">The sequence shown here is derived from an EMBL/GenBank/DDBJ whole genome shotgun (WGS) entry which is preliminary data.</text>
</comment>
<proteinExistence type="predicted"/>
<dbReference type="Proteomes" id="UP001431784">
    <property type="component" value="Unassembled WGS sequence"/>
</dbReference>
<name>A0ABT5TC02_9RHOB</name>
<evidence type="ECO:0000313" key="2">
    <source>
        <dbReference type="Proteomes" id="UP001431784"/>
    </source>
</evidence>
<protein>
    <submittedName>
        <fullName evidence="1">Uncharacterized protein</fullName>
    </submittedName>
</protein>
<organism evidence="1 2">
    <name type="scientific">Roseinatronobacter alkalisoli</name>
    <dbReference type="NCBI Taxonomy" id="3028235"/>
    <lineage>
        <taxon>Bacteria</taxon>
        <taxon>Pseudomonadati</taxon>
        <taxon>Pseudomonadota</taxon>
        <taxon>Alphaproteobacteria</taxon>
        <taxon>Rhodobacterales</taxon>
        <taxon>Paracoccaceae</taxon>
        <taxon>Roseinatronobacter</taxon>
    </lineage>
</organism>
<dbReference type="RefSeq" id="WP_274353330.1">
    <property type="nucleotide sequence ID" value="NZ_JAQZSM010000017.1"/>
</dbReference>
<sequence length="96" mass="10501">MTDAAARVIMDTDQALQDLPAQLARQWPSAPALEMVLAISSACDAIEGMYRLQGDSQMRVQQAWRVAALVGAQVYAAQKLDRPHGTASELLAFWDQ</sequence>
<gene>
    <name evidence="1" type="ORF">PUT78_16300</name>
</gene>